<dbReference type="GO" id="GO:0000978">
    <property type="term" value="F:RNA polymerase II cis-regulatory region sequence-specific DNA binding"/>
    <property type="evidence" value="ECO:0007669"/>
    <property type="project" value="InterPro"/>
</dbReference>
<keyword evidence="6" id="KW-0539">Nucleus</keyword>
<dbReference type="InterPro" id="IPR013087">
    <property type="entry name" value="Znf_C2H2_type"/>
</dbReference>
<feature type="domain" description="C2H2-type" evidence="8">
    <location>
        <begin position="68"/>
        <end position="96"/>
    </location>
</feature>
<dbReference type="EMBL" id="CP034456">
    <property type="protein sequence ID" value="QBM85588.1"/>
    <property type="molecule type" value="Genomic_DNA"/>
</dbReference>
<protein>
    <submittedName>
        <fullName evidence="9">C2H2-type zinc finger</fullName>
    </submittedName>
</protein>
<dbReference type="SUPFAM" id="SSF57667">
    <property type="entry name" value="beta-beta-alpha zinc fingers"/>
    <property type="match status" value="1"/>
</dbReference>
<dbReference type="PANTHER" id="PTHR40626:SF28">
    <property type="entry name" value="REGULATORY PROTEIN ADR1"/>
    <property type="match status" value="1"/>
</dbReference>
<keyword evidence="5" id="KW-0862">Zinc</keyword>
<keyword evidence="2" id="KW-0479">Metal-binding</keyword>
<keyword evidence="10" id="KW-1185">Reference proteome</keyword>
<accession>A0A4P6XIE6</accession>
<dbReference type="InterPro" id="IPR036236">
    <property type="entry name" value="Znf_C2H2_sf"/>
</dbReference>
<dbReference type="PROSITE" id="PS00028">
    <property type="entry name" value="ZINC_FINGER_C2H2_1"/>
    <property type="match status" value="2"/>
</dbReference>
<dbReference type="Proteomes" id="UP000292447">
    <property type="component" value="Chromosome I"/>
</dbReference>
<dbReference type="STRING" id="2163413.A0A4P6XIE6"/>
<evidence type="ECO:0000256" key="7">
    <source>
        <dbReference type="PROSITE-ProRule" id="PRU00042"/>
    </source>
</evidence>
<dbReference type="Pfam" id="PF00096">
    <property type="entry name" value="zf-C2H2"/>
    <property type="match status" value="2"/>
</dbReference>
<evidence type="ECO:0000313" key="10">
    <source>
        <dbReference type="Proteomes" id="UP000292447"/>
    </source>
</evidence>
<comment type="subcellular location">
    <subcellularLocation>
        <location evidence="1">Nucleus</location>
    </subcellularLocation>
</comment>
<evidence type="ECO:0000256" key="6">
    <source>
        <dbReference type="ARBA" id="ARBA00023242"/>
    </source>
</evidence>
<keyword evidence="3" id="KW-0677">Repeat</keyword>
<evidence type="ECO:0000256" key="5">
    <source>
        <dbReference type="ARBA" id="ARBA00022833"/>
    </source>
</evidence>
<name>A0A4P6XIE6_9ASCO</name>
<dbReference type="GO" id="GO:0000981">
    <property type="term" value="F:DNA-binding transcription factor activity, RNA polymerase II-specific"/>
    <property type="evidence" value="ECO:0007669"/>
    <property type="project" value="InterPro"/>
</dbReference>
<dbReference type="GO" id="GO:0008270">
    <property type="term" value="F:zinc ion binding"/>
    <property type="evidence" value="ECO:0007669"/>
    <property type="project" value="UniProtKB-KW"/>
</dbReference>
<evidence type="ECO:0000256" key="1">
    <source>
        <dbReference type="ARBA" id="ARBA00004123"/>
    </source>
</evidence>
<dbReference type="SMART" id="SM00355">
    <property type="entry name" value="ZnF_C2H2"/>
    <property type="match status" value="2"/>
</dbReference>
<dbReference type="AlphaFoldDB" id="A0A4P6XIE6"/>
<sequence>MSDNMADFMPKAKDLYFVNGINDPGKFGTKTPTGNSRLYNCKQCERAFTRYEHLSRHIMLTHNKLKPFACGICTRAFSRRDLLLRHAKNLHQGSEVAVPRIRKKFKKSIGEEQLVSLKLEEETLDESILDEDKLRKSLLASLPEVKRLKLTVDMLVS</sequence>
<feature type="domain" description="C2H2-type" evidence="8">
    <location>
        <begin position="39"/>
        <end position="67"/>
    </location>
</feature>
<dbReference type="InterPro" id="IPR051059">
    <property type="entry name" value="VerF-like"/>
</dbReference>
<evidence type="ECO:0000256" key="2">
    <source>
        <dbReference type="ARBA" id="ARBA00022723"/>
    </source>
</evidence>
<evidence type="ECO:0000256" key="3">
    <source>
        <dbReference type="ARBA" id="ARBA00022737"/>
    </source>
</evidence>
<dbReference type="GO" id="GO:0005634">
    <property type="term" value="C:nucleus"/>
    <property type="evidence" value="ECO:0007669"/>
    <property type="project" value="UniProtKB-SubCell"/>
</dbReference>
<dbReference type="PANTHER" id="PTHR40626">
    <property type="entry name" value="MIP31509P"/>
    <property type="match status" value="1"/>
</dbReference>
<keyword evidence="4 7" id="KW-0863">Zinc-finger</keyword>
<dbReference type="Gene3D" id="3.30.160.60">
    <property type="entry name" value="Classic Zinc Finger"/>
    <property type="match status" value="2"/>
</dbReference>
<evidence type="ECO:0000313" key="9">
    <source>
        <dbReference type="EMBL" id="QBM85588.1"/>
    </source>
</evidence>
<reference evidence="10" key="1">
    <citation type="submission" date="2019-03" db="EMBL/GenBank/DDBJ databases">
        <title>Snf2 controls pulcherriminic acid biosynthesis and connects pigmentation and antifungal activity of the yeast Metschnikowia pulcherrima.</title>
        <authorList>
            <person name="Gore-Lloyd D."/>
            <person name="Sumann I."/>
            <person name="Brachmann A.O."/>
            <person name="Schneeberger K."/>
            <person name="Ortiz-Merino R.A."/>
            <person name="Moreno-Beltran M."/>
            <person name="Schlaefli M."/>
            <person name="Kirner P."/>
            <person name="Santos Kron A."/>
            <person name="Wolfe K.H."/>
            <person name="Piel J."/>
            <person name="Ahrens C.H."/>
            <person name="Henk D."/>
            <person name="Freimoser F.M."/>
        </authorList>
    </citation>
    <scope>NUCLEOTIDE SEQUENCE [LARGE SCALE GENOMIC DNA]</scope>
    <source>
        <strain evidence="10">APC 1.2</strain>
    </source>
</reference>
<proteinExistence type="predicted"/>
<evidence type="ECO:0000259" key="8">
    <source>
        <dbReference type="PROSITE" id="PS50157"/>
    </source>
</evidence>
<evidence type="ECO:0000256" key="4">
    <source>
        <dbReference type="ARBA" id="ARBA00022771"/>
    </source>
</evidence>
<dbReference type="PROSITE" id="PS50157">
    <property type="entry name" value="ZINC_FINGER_C2H2_2"/>
    <property type="match status" value="2"/>
</dbReference>
<dbReference type="GO" id="GO:0000785">
    <property type="term" value="C:chromatin"/>
    <property type="evidence" value="ECO:0007669"/>
    <property type="project" value="TreeGrafter"/>
</dbReference>
<organism evidence="9 10">
    <name type="scientific">Metschnikowia aff. pulcherrima</name>
    <dbReference type="NCBI Taxonomy" id="2163413"/>
    <lineage>
        <taxon>Eukaryota</taxon>
        <taxon>Fungi</taxon>
        <taxon>Dikarya</taxon>
        <taxon>Ascomycota</taxon>
        <taxon>Saccharomycotina</taxon>
        <taxon>Pichiomycetes</taxon>
        <taxon>Metschnikowiaceae</taxon>
        <taxon>Metschnikowia</taxon>
    </lineage>
</organism>
<gene>
    <name evidence="9" type="primary">MPUL0A02100</name>
    <name evidence="9" type="ORF">METSCH_A02100</name>
</gene>